<evidence type="ECO:0000313" key="3">
    <source>
        <dbReference type="Proteomes" id="UP001515480"/>
    </source>
</evidence>
<name>A0AB34IUV6_PRYPA</name>
<feature type="region of interest" description="Disordered" evidence="1">
    <location>
        <begin position="373"/>
        <end position="402"/>
    </location>
</feature>
<organism evidence="2 3">
    <name type="scientific">Prymnesium parvum</name>
    <name type="common">Toxic golden alga</name>
    <dbReference type="NCBI Taxonomy" id="97485"/>
    <lineage>
        <taxon>Eukaryota</taxon>
        <taxon>Haptista</taxon>
        <taxon>Haptophyta</taxon>
        <taxon>Prymnesiophyceae</taxon>
        <taxon>Prymnesiales</taxon>
        <taxon>Prymnesiaceae</taxon>
        <taxon>Prymnesium</taxon>
    </lineage>
</organism>
<dbReference type="EMBL" id="JBGBPQ010000018">
    <property type="protein sequence ID" value="KAL1506948.1"/>
    <property type="molecule type" value="Genomic_DNA"/>
</dbReference>
<dbReference type="InterPro" id="IPR029063">
    <property type="entry name" value="SAM-dependent_MTases_sf"/>
</dbReference>
<gene>
    <name evidence="2" type="ORF">AB1Y20_007812</name>
</gene>
<comment type="caution">
    <text evidence="2">The sequence shown here is derived from an EMBL/GenBank/DDBJ whole genome shotgun (WGS) entry which is preliminary data.</text>
</comment>
<reference evidence="2 3" key="1">
    <citation type="journal article" date="2024" name="Science">
        <title>Giant polyketide synthase enzymes in the biosynthesis of giant marine polyether toxins.</title>
        <authorList>
            <person name="Fallon T.R."/>
            <person name="Shende V.V."/>
            <person name="Wierzbicki I.H."/>
            <person name="Pendleton A.L."/>
            <person name="Watervoot N.F."/>
            <person name="Auber R.P."/>
            <person name="Gonzalez D.J."/>
            <person name="Wisecaver J.H."/>
            <person name="Moore B.S."/>
        </authorList>
    </citation>
    <scope>NUCLEOTIDE SEQUENCE [LARGE SCALE GENOMIC DNA]</scope>
    <source>
        <strain evidence="2 3">12B1</strain>
    </source>
</reference>
<sequence length="432" mass="46148">MASLLPPSAMLQLPPGKHPDLELELSGRARAVRRVTPRLLFFELLDASGELVECLAKERDGFLAAADLAALGAALDGAPLVRLRAFPESHAAASPAVVAHLKRIEASDGAWAFPAAAAGARAEAAPRYVGREAWKRSGNRVRPNNESRHQQFVHFLVETFGEAALRRGAGVLDVAGGAGGVAFELAFRWGIPCTVVDPRPLKCTSKQRRAFCTRARASGATPPHAPPPPPPHEEGGVAAAFTHAAICEGLAPAELCLPRQLCCLFGERFPYEQPRLWRDCSLVVGMHPDQAAEPIVDLALQYGKHFATVPCCVFPSQFPQRRTMAGEPVSTYEQFCSYLLEKDPSPQGVPARLACVKLSALEGRSTVIFSVPESSAPEQLEQEEVHASGTTGSQMSFKQSVCEDAQGQATDACGDAVPDDLAHVGGQLEQLS</sequence>
<dbReference type="SUPFAM" id="SSF53335">
    <property type="entry name" value="S-adenosyl-L-methionine-dependent methyltransferases"/>
    <property type="match status" value="1"/>
</dbReference>
<dbReference type="PANTHER" id="PTHR36971:SF3">
    <property type="entry name" value="C3H1-TYPE DOMAIN-CONTAINING PROTEIN"/>
    <property type="match status" value="1"/>
</dbReference>
<keyword evidence="3" id="KW-1185">Reference proteome</keyword>
<evidence type="ECO:0000313" key="2">
    <source>
        <dbReference type="EMBL" id="KAL1506948.1"/>
    </source>
</evidence>
<dbReference type="AlphaFoldDB" id="A0AB34IUV6"/>
<dbReference type="PANTHER" id="PTHR36971">
    <property type="entry name" value="UNNAMED PRODUCT"/>
    <property type="match status" value="1"/>
</dbReference>
<proteinExistence type="predicted"/>
<feature type="compositionally biased region" description="Polar residues" evidence="1">
    <location>
        <begin position="388"/>
        <end position="399"/>
    </location>
</feature>
<evidence type="ECO:0000256" key="1">
    <source>
        <dbReference type="SAM" id="MobiDB-lite"/>
    </source>
</evidence>
<accession>A0AB34IUV6</accession>
<dbReference type="Proteomes" id="UP001515480">
    <property type="component" value="Unassembled WGS sequence"/>
</dbReference>
<protein>
    <submittedName>
        <fullName evidence="2">Uncharacterized protein</fullName>
    </submittedName>
</protein>